<dbReference type="RefSeq" id="WP_091899454.1">
    <property type="nucleotide sequence ID" value="NZ_FOIQ01000001.1"/>
</dbReference>
<dbReference type="Proteomes" id="UP000199373">
    <property type="component" value="Unassembled WGS sequence"/>
</dbReference>
<proteinExistence type="predicted"/>
<dbReference type="Pfam" id="PF04397">
    <property type="entry name" value="LytTR"/>
    <property type="match status" value="1"/>
</dbReference>
<dbReference type="EMBL" id="FOIQ01000001">
    <property type="protein sequence ID" value="SEV83936.1"/>
    <property type="molecule type" value="Genomic_DNA"/>
</dbReference>
<evidence type="ECO:0000313" key="3">
    <source>
        <dbReference type="Proteomes" id="UP000199373"/>
    </source>
</evidence>
<dbReference type="AlphaFoldDB" id="A0A1I0M894"/>
<sequence length="133" mass="15591">MEEEKKSVHEVERIFSEHVFILSEWGYKRVSIHDIIYLEAQQSYCYIHLSPNNGKKIVSIPMCEVLEDLNPLLFVRIHRSYAINIEHVTLFAGNMIRMDNGVELNIGREYRYNVEEAFVLIGSRKRVKKSSSC</sequence>
<protein>
    <submittedName>
        <fullName evidence="2">LytTr DNA-binding domain-containing protein</fullName>
    </submittedName>
</protein>
<dbReference type="Gene3D" id="2.40.50.1020">
    <property type="entry name" value="LytTr DNA-binding domain"/>
    <property type="match status" value="1"/>
</dbReference>
<keyword evidence="3" id="KW-1185">Reference proteome</keyword>
<keyword evidence="2" id="KW-0238">DNA-binding</keyword>
<organism evidence="2 3">
    <name type="scientific">Prevotella aff. ruminicola Tc2-24</name>
    <dbReference type="NCBI Taxonomy" id="81582"/>
    <lineage>
        <taxon>Bacteria</taxon>
        <taxon>Pseudomonadati</taxon>
        <taxon>Bacteroidota</taxon>
        <taxon>Bacteroidia</taxon>
        <taxon>Bacteroidales</taxon>
        <taxon>Prevotellaceae</taxon>
        <taxon>Prevotella</taxon>
    </lineage>
</organism>
<accession>A0A1I0M894</accession>
<dbReference type="SMART" id="SM00850">
    <property type="entry name" value="LytTR"/>
    <property type="match status" value="1"/>
</dbReference>
<dbReference type="InterPro" id="IPR007492">
    <property type="entry name" value="LytTR_DNA-bd_dom"/>
</dbReference>
<dbReference type="GO" id="GO:0003677">
    <property type="term" value="F:DNA binding"/>
    <property type="evidence" value="ECO:0007669"/>
    <property type="project" value="UniProtKB-KW"/>
</dbReference>
<feature type="domain" description="HTH LytTR-type" evidence="1">
    <location>
        <begin position="30"/>
        <end position="120"/>
    </location>
</feature>
<reference evidence="2 3" key="1">
    <citation type="submission" date="2016-10" db="EMBL/GenBank/DDBJ databases">
        <authorList>
            <person name="de Groot N.N."/>
        </authorList>
    </citation>
    <scope>NUCLEOTIDE SEQUENCE [LARGE SCALE GENOMIC DNA]</scope>
    <source>
        <strain evidence="2 3">TC2-24</strain>
    </source>
</reference>
<gene>
    <name evidence="2" type="ORF">SAMN04487850_0374</name>
</gene>
<name>A0A1I0M894_9BACT</name>
<dbReference type="PROSITE" id="PS50930">
    <property type="entry name" value="HTH_LYTTR"/>
    <property type="match status" value="1"/>
</dbReference>
<evidence type="ECO:0000313" key="2">
    <source>
        <dbReference type="EMBL" id="SEV83936.1"/>
    </source>
</evidence>
<evidence type="ECO:0000259" key="1">
    <source>
        <dbReference type="PROSITE" id="PS50930"/>
    </source>
</evidence>